<feature type="transmembrane region" description="Helical" evidence="2">
    <location>
        <begin position="230"/>
        <end position="249"/>
    </location>
</feature>
<feature type="domain" description="DUF7356" evidence="4">
    <location>
        <begin position="107"/>
        <end position="209"/>
    </location>
</feature>
<evidence type="ECO:0000256" key="2">
    <source>
        <dbReference type="SAM" id="Phobius"/>
    </source>
</evidence>
<feature type="region of interest" description="Disordered" evidence="1">
    <location>
        <begin position="53"/>
        <end position="114"/>
    </location>
</feature>
<evidence type="ECO:0000256" key="1">
    <source>
        <dbReference type="SAM" id="MobiDB-lite"/>
    </source>
</evidence>
<evidence type="ECO:0000313" key="5">
    <source>
        <dbReference type="EMBL" id="VFQ91025.1"/>
    </source>
</evidence>
<keyword evidence="2" id="KW-1133">Transmembrane helix</keyword>
<feature type="chain" id="PRO_5019813085" description="DUF7356 domain-containing protein" evidence="3">
    <location>
        <begin position="24"/>
        <end position="328"/>
    </location>
</feature>
<dbReference type="PANTHER" id="PTHR34200">
    <property type="entry name" value="DENTIN SIALOPHOSPHOPROTEIN-LIKE ISOFORM X1"/>
    <property type="match status" value="1"/>
</dbReference>
<keyword evidence="3" id="KW-0732">Signal</keyword>
<reference evidence="5 6" key="1">
    <citation type="submission" date="2018-04" db="EMBL/GenBank/DDBJ databases">
        <authorList>
            <person name="Vogel A."/>
        </authorList>
    </citation>
    <scope>NUCLEOTIDE SEQUENCE [LARGE SCALE GENOMIC DNA]</scope>
</reference>
<dbReference type="AlphaFoldDB" id="A0A484MQ87"/>
<sequence length="328" mass="35591">MGKNGRFFVIILVFLIVSCCSSAFNSTTNSSSIAPQQGSQVNETVSGIKGLNESLGIGKEKPKETQRSEDLSTGNVKGSNNGSNPAVGTPPSKSKGNEEKKEVENASKDKDNESCEGALQECNIENTLLACIQVPRNGSKEPFLVLRNDAERKLEVKIYSSNSVGQDPVAVNKHQIIRVNISSTLSKGSKIVVDTGSSGRCELQLGQSVGSMDSFVQQLSLYSKQVTPIYGVYFLFLVALVIGGTWASCKLRKKRQHGTVPYQELEMALPESSSAINVDDAAEDWDQGWDDDWDEDNAVNSHRFGSISANGLTARSAKKDGWENDWDD</sequence>
<evidence type="ECO:0000256" key="3">
    <source>
        <dbReference type="SAM" id="SignalP"/>
    </source>
</evidence>
<feature type="signal peptide" evidence="3">
    <location>
        <begin position="1"/>
        <end position="23"/>
    </location>
</feature>
<evidence type="ECO:0000259" key="4">
    <source>
        <dbReference type="Pfam" id="PF24053"/>
    </source>
</evidence>
<dbReference type="OrthoDB" id="785602at2759"/>
<proteinExistence type="predicted"/>
<keyword evidence="6" id="KW-1185">Reference proteome</keyword>
<organism evidence="5 6">
    <name type="scientific">Cuscuta campestris</name>
    <dbReference type="NCBI Taxonomy" id="132261"/>
    <lineage>
        <taxon>Eukaryota</taxon>
        <taxon>Viridiplantae</taxon>
        <taxon>Streptophyta</taxon>
        <taxon>Embryophyta</taxon>
        <taxon>Tracheophyta</taxon>
        <taxon>Spermatophyta</taxon>
        <taxon>Magnoliopsida</taxon>
        <taxon>eudicotyledons</taxon>
        <taxon>Gunneridae</taxon>
        <taxon>Pentapetalae</taxon>
        <taxon>asterids</taxon>
        <taxon>lamiids</taxon>
        <taxon>Solanales</taxon>
        <taxon>Convolvulaceae</taxon>
        <taxon>Cuscuteae</taxon>
        <taxon>Cuscuta</taxon>
        <taxon>Cuscuta subgen. Grammica</taxon>
        <taxon>Cuscuta sect. Cleistogrammica</taxon>
    </lineage>
</organism>
<dbReference type="EMBL" id="OOIL02004257">
    <property type="protein sequence ID" value="VFQ91025.1"/>
    <property type="molecule type" value="Genomic_DNA"/>
</dbReference>
<dbReference type="Pfam" id="PF24053">
    <property type="entry name" value="DUF7356"/>
    <property type="match status" value="1"/>
</dbReference>
<feature type="compositionally biased region" description="Basic and acidic residues" evidence="1">
    <location>
        <begin position="58"/>
        <end position="70"/>
    </location>
</feature>
<keyword evidence="2" id="KW-0812">Transmembrane</keyword>
<dbReference type="PANTHER" id="PTHR34200:SF2">
    <property type="entry name" value="TRANSMEMBRANE PROTEIN"/>
    <property type="match status" value="1"/>
</dbReference>
<evidence type="ECO:0000313" key="6">
    <source>
        <dbReference type="Proteomes" id="UP000595140"/>
    </source>
</evidence>
<dbReference type="Proteomes" id="UP000595140">
    <property type="component" value="Unassembled WGS sequence"/>
</dbReference>
<protein>
    <recommendedName>
        <fullName evidence="4">DUF7356 domain-containing protein</fullName>
    </recommendedName>
</protein>
<feature type="compositionally biased region" description="Polar residues" evidence="1">
    <location>
        <begin position="71"/>
        <end position="94"/>
    </location>
</feature>
<dbReference type="PROSITE" id="PS51257">
    <property type="entry name" value="PROKAR_LIPOPROTEIN"/>
    <property type="match status" value="1"/>
</dbReference>
<accession>A0A484MQ87</accession>
<feature type="compositionally biased region" description="Basic and acidic residues" evidence="1">
    <location>
        <begin position="95"/>
        <end position="113"/>
    </location>
</feature>
<name>A0A484MQ87_9ASTE</name>
<dbReference type="InterPro" id="IPR055780">
    <property type="entry name" value="DUF7356"/>
</dbReference>
<gene>
    <name evidence="5" type="ORF">CCAM_LOCUS32801</name>
</gene>
<keyword evidence="2" id="KW-0472">Membrane</keyword>